<gene>
    <name evidence="3" type="ORF">H8K52_13455</name>
</gene>
<dbReference type="InterPro" id="IPR045535">
    <property type="entry name" value="ThsA_Macro"/>
</dbReference>
<evidence type="ECO:0000313" key="4">
    <source>
        <dbReference type="Proteomes" id="UP000648257"/>
    </source>
</evidence>
<feature type="transmembrane region" description="Helical" evidence="1">
    <location>
        <begin position="18"/>
        <end position="41"/>
    </location>
</feature>
<comment type="caution">
    <text evidence="3">The sequence shown here is derived from an EMBL/GenBank/DDBJ whole genome shotgun (WGS) entry which is preliminary data.</text>
</comment>
<sequence length="276" mass="30448">MPQENGAVLLLKHRLKTFLIHGLAAYGLFWTLVESVGAFFSQIKPDGILQYSFLVLPSVVYGVWRAWPISRVELAVPNSDTVLCIEFGDIWKKQGCVAIQVNEFFDSLLGNHVSPNSLHGQFIRDVLRSQSSDFDRYVTQALSNVPSEHVPRTSGNTKRYKIGTTAAIDIGPQRYLLFAFTKTDTTTLKASASVHELWDALAGLWAAITIHGNGDPVSMPLVGGGLSGVGLPARNLLQLLMTSFSYYTKKQKITGRLTIVLPKALAKEIDLQELNF</sequence>
<dbReference type="Proteomes" id="UP000648257">
    <property type="component" value="Unassembled WGS sequence"/>
</dbReference>
<evidence type="ECO:0000259" key="2">
    <source>
        <dbReference type="Pfam" id="PF20016"/>
    </source>
</evidence>
<protein>
    <recommendedName>
        <fullName evidence="2">Thoeris protein ThsA Macro domain-containing protein</fullName>
    </recommendedName>
</protein>
<organism evidence="3 4">
    <name type="scientific">Undibacterium seohonense</name>
    <dbReference type="NCBI Taxonomy" id="1344950"/>
    <lineage>
        <taxon>Bacteria</taxon>
        <taxon>Pseudomonadati</taxon>
        <taxon>Pseudomonadota</taxon>
        <taxon>Betaproteobacteria</taxon>
        <taxon>Burkholderiales</taxon>
        <taxon>Oxalobacteraceae</taxon>
        <taxon>Undibacterium</taxon>
    </lineage>
</organism>
<keyword evidence="1" id="KW-0472">Membrane</keyword>
<name>A0ABR6X5Y6_9BURK</name>
<dbReference type="Pfam" id="PF20016">
    <property type="entry name" value="ThsA_Macro"/>
    <property type="match status" value="1"/>
</dbReference>
<keyword evidence="4" id="KW-1185">Reference proteome</keyword>
<evidence type="ECO:0000256" key="1">
    <source>
        <dbReference type="SAM" id="Phobius"/>
    </source>
</evidence>
<feature type="domain" description="Thoeris protein ThsA Macro" evidence="2">
    <location>
        <begin position="85"/>
        <end position="261"/>
    </location>
</feature>
<feature type="transmembrane region" description="Helical" evidence="1">
    <location>
        <begin position="48"/>
        <end position="67"/>
    </location>
</feature>
<evidence type="ECO:0000313" key="3">
    <source>
        <dbReference type="EMBL" id="MBC3808355.1"/>
    </source>
</evidence>
<proteinExistence type="predicted"/>
<keyword evidence="1" id="KW-0812">Transmembrane</keyword>
<dbReference type="RefSeq" id="WP_186923428.1">
    <property type="nucleotide sequence ID" value="NZ_JACOFW010000015.1"/>
</dbReference>
<dbReference type="EMBL" id="JACOFW010000015">
    <property type="protein sequence ID" value="MBC3808355.1"/>
    <property type="molecule type" value="Genomic_DNA"/>
</dbReference>
<keyword evidence="1" id="KW-1133">Transmembrane helix</keyword>
<accession>A0ABR6X5Y6</accession>
<reference evidence="3 4" key="1">
    <citation type="submission" date="2020-08" db="EMBL/GenBank/DDBJ databases">
        <title>Novel species isolated from subtropical streams in China.</title>
        <authorList>
            <person name="Lu H."/>
        </authorList>
    </citation>
    <scope>NUCLEOTIDE SEQUENCE [LARGE SCALE GENOMIC DNA]</scope>
    <source>
        <strain evidence="3 4">KACC 16656</strain>
    </source>
</reference>